<dbReference type="InterPro" id="IPR008949">
    <property type="entry name" value="Isoprenoid_synthase_dom_sf"/>
</dbReference>
<dbReference type="EMBL" id="FZOC01000001">
    <property type="protein sequence ID" value="SNR68750.1"/>
    <property type="molecule type" value="Genomic_DNA"/>
</dbReference>
<gene>
    <name evidence="7" type="ORF">SAMN04488503_0866</name>
</gene>
<name>A0A238YCH2_9BACT</name>
<dbReference type="RefSeq" id="WP_089272271.1">
    <property type="nucleotide sequence ID" value="NZ_FZOC01000001.1"/>
</dbReference>
<keyword evidence="8" id="KW-1185">Reference proteome</keyword>
<dbReference type="Gene3D" id="1.10.600.10">
    <property type="entry name" value="Farnesyl Diphosphate Synthase"/>
    <property type="match status" value="1"/>
</dbReference>
<dbReference type="PANTHER" id="PTHR12001">
    <property type="entry name" value="GERANYLGERANYL PYROPHOSPHATE SYNTHASE"/>
    <property type="match status" value="1"/>
</dbReference>
<evidence type="ECO:0000256" key="3">
    <source>
        <dbReference type="ARBA" id="ARBA00022679"/>
    </source>
</evidence>
<evidence type="ECO:0000256" key="4">
    <source>
        <dbReference type="ARBA" id="ARBA00022723"/>
    </source>
</evidence>
<keyword evidence="4" id="KW-0479">Metal-binding</keyword>
<evidence type="ECO:0000256" key="2">
    <source>
        <dbReference type="ARBA" id="ARBA00006706"/>
    </source>
</evidence>
<dbReference type="GO" id="GO:0008299">
    <property type="term" value="P:isoprenoid biosynthetic process"/>
    <property type="evidence" value="ECO:0007669"/>
    <property type="project" value="InterPro"/>
</dbReference>
<evidence type="ECO:0000313" key="8">
    <source>
        <dbReference type="Proteomes" id="UP000198324"/>
    </source>
</evidence>
<proteinExistence type="inferred from homology"/>
<keyword evidence="3 6" id="KW-0808">Transferase</keyword>
<dbReference type="SUPFAM" id="SSF48576">
    <property type="entry name" value="Terpenoid synthases"/>
    <property type="match status" value="1"/>
</dbReference>
<organism evidence="7 8">
    <name type="scientific">Humidesulfovibrio mexicanus</name>
    <dbReference type="NCBI Taxonomy" id="147047"/>
    <lineage>
        <taxon>Bacteria</taxon>
        <taxon>Pseudomonadati</taxon>
        <taxon>Thermodesulfobacteriota</taxon>
        <taxon>Desulfovibrionia</taxon>
        <taxon>Desulfovibrionales</taxon>
        <taxon>Desulfovibrionaceae</taxon>
        <taxon>Humidesulfovibrio</taxon>
    </lineage>
</organism>
<dbReference type="GO" id="GO:0004659">
    <property type="term" value="F:prenyltransferase activity"/>
    <property type="evidence" value="ECO:0007669"/>
    <property type="project" value="InterPro"/>
</dbReference>
<dbReference type="GO" id="GO:0046872">
    <property type="term" value="F:metal ion binding"/>
    <property type="evidence" value="ECO:0007669"/>
    <property type="project" value="UniProtKB-KW"/>
</dbReference>
<reference evidence="7 8" key="1">
    <citation type="submission" date="2017-06" db="EMBL/GenBank/DDBJ databases">
        <authorList>
            <person name="Kim H.J."/>
            <person name="Triplett B.A."/>
        </authorList>
    </citation>
    <scope>NUCLEOTIDE SEQUENCE [LARGE SCALE GENOMIC DNA]</scope>
    <source>
        <strain evidence="7 8">DSM 13116</strain>
    </source>
</reference>
<evidence type="ECO:0000256" key="5">
    <source>
        <dbReference type="ARBA" id="ARBA00022842"/>
    </source>
</evidence>
<dbReference type="Pfam" id="PF00348">
    <property type="entry name" value="polyprenyl_synt"/>
    <property type="match status" value="1"/>
</dbReference>
<evidence type="ECO:0000313" key="7">
    <source>
        <dbReference type="EMBL" id="SNR68750.1"/>
    </source>
</evidence>
<dbReference type="InterPro" id="IPR000092">
    <property type="entry name" value="Polyprenyl_synt"/>
</dbReference>
<dbReference type="SFLD" id="SFLDS00005">
    <property type="entry name" value="Isoprenoid_Synthase_Type_I"/>
    <property type="match status" value="1"/>
</dbReference>
<protein>
    <submittedName>
        <fullName evidence="7">Octaprenyl-diphosphate synthase</fullName>
    </submittedName>
</protein>
<dbReference type="SFLD" id="SFLDG01017">
    <property type="entry name" value="Polyprenyl_Transferase_Like"/>
    <property type="match status" value="1"/>
</dbReference>
<dbReference type="PANTHER" id="PTHR12001:SF69">
    <property type="entry name" value="ALL TRANS-POLYPRENYL-DIPHOSPHATE SYNTHASE PDSS1"/>
    <property type="match status" value="1"/>
</dbReference>
<dbReference type="AlphaFoldDB" id="A0A238YCH2"/>
<comment type="cofactor">
    <cofactor evidence="1">
        <name>Mg(2+)</name>
        <dbReference type="ChEBI" id="CHEBI:18420"/>
    </cofactor>
</comment>
<evidence type="ECO:0000256" key="1">
    <source>
        <dbReference type="ARBA" id="ARBA00001946"/>
    </source>
</evidence>
<accession>A0A238YCH2</accession>
<dbReference type="InterPro" id="IPR033749">
    <property type="entry name" value="Polyprenyl_synt_CS"/>
</dbReference>
<dbReference type="OrthoDB" id="9805316at2"/>
<sequence length="322" mass="34577">MNEMRAYFAREIPGINAFLAAEADRLDGLVREVARHVLLSGGKRIRPMLTILCARALGHGQGDVLPMACALEMLHTATLLHDDVLDQAQTRRGKTSAHVAFGVTETILAGDVLLALANSLGAGYDIPRLNALLARGIMATAEGEILELAHTARPSVDRQAYLDIIIGKTARLIETACRCGAALASRDRALEDLAGDFGLNLGIAFQLVDDALDYAVSESEMGKPAGGDLREGKMTLPLILYLESLPQAESSALLTALREKRLTVEDAARIVAEVREKGFADETREAARRYVDAALAALGALPETPERAVLAQAAEYVLSRRK</sequence>
<dbReference type="PROSITE" id="PS00723">
    <property type="entry name" value="POLYPRENYL_SYNTHASE_1"/>
    <property type="match status" value="1"/>
</dbReference>
<dbReference type="Proteomes" id="UP000198324">
    <property type="component" value="Unassembled WGS sequence"/>
</dbReference>
<keyword evidence="5" id="KW-0460">Magnesium</keyword>
<evidence type="ECO:0000256" key="6">
    <source>
        <dbReference type="RuleBase" id="RU004466"/>
    </source>
</evidence>
<comment type="similarity">
    <text evidence="2 6">Belongs to the FPP/GGPP synthase family.</text>
</comment>
<dbReference type="CDD" id="cd00685">
    <property type="entry name" value="Trans_IPPS_HT"/>
    <property type="match status" value="1"/>
</dbReference>